<evidence type="ECO:0000313" key="3">
    <source>
        <dbReference type="Proteomes" id="UP000433883"/>
    </source>
</evidence>
<dbReference type="Proteomes" id="UP000433883">
    <property type="component" value="Unassembled WGS sequence"/>
</dbReference>
<protein>
    <recommendedName>
        <fullName evidence="1">FAD dependent oxidoreductase domain-containing protein</fullName>
    </recommendedName>
</protein>
<accession>A0A8H3UFQ6</accession>
<dbReference type="SUPFAM" id="SSF51905">
    <property type="entry name" value="FAD/NAD(P)-binding domain"/>
    <property type="match status" value="1"/>
</dbReference>
<name>A0A8H3UFQ6_VENIN</name>
<gene>
    <name evidence="2" type="ORF">BLS_005494</name>
</gene>
<comment type="caution">
    <text evidence="2">The sequence shown here is derived from an EMBL/GenBank/DDBJ whole genome shotgun (WGS) entry which is preliminary data.</text>
</comment>
<dbReference type="Pfam" id="PF01266">
    <property type="entry name" value="DAO"/>
    <property type="match status" value="1"/>
</dbReference>
<dbReference type="Gene3D" id="3.50.50.60">
    <property type="entry name" value="FAD/NAD(P)-binding domain"/>
    <property type="match status" value="1"/>
</dbReference>
<dbReference type="EMBL" id="WNWQ01000380">
    <property type="protein sequence ID" value="KAE9969155.1"/>
    <property type="molecule type" value="Genomic_DNA"/>
</dbReference>
<dbReference type="PANTHER" id="PTHR13847">
    <property type="entry name" value="SARCOSINE DEHYDROGENASE-RELATED"/>
    <property type="match status" value="1"/>
</dbReference>
<dbReference type="PANTHER" id="PTHR13847:SF284">
    <property type="entry name" value="FAD DEPENDENT OXIDOREDUCTASE DOMAIN-CONTAINING PROTEIN"/>
    <property type="match status" value="1"/>
</dbReference>
<evidence type="ECO:0000259" key="1">
    <source>
        <dbReference type="Pfam" id="PF01266"/>
    </source>
</evidence>
<dbReference type="GO" id="GO:0005737">
    <property type="term" value="C:cytoplasm"/>
    <property type="evidence" value="ECO:0007669"/>
    <property type="project" value="TreeGrafter"/>
</dbReference>
<organism evidence="2 3">
    <name type="scientific">Venturia inaequalis</name>
    <name type="common">Apple scab fungus</name>
    <dbReference type="NCBI Taxonomy" id="5025"/>
    <lineage>
        <taxon>Eukaryota</taxon>
        <taxon>Fungi</taxon>
        <taxon>Dikarya</taxon>
        <taxon>Ascomycota</taxon>
        <taxon>Pezizomycotina</taxon>
        <taxon>Dothideomycetes</taxon>
        <taxon>Pleosporomycetidae</taxon>
        <taxon>Venturiales</taxon>
        <taxon>Venturiaceae</taxon>
        <taxon>Venturia</taxon>
    </lineage>
</organism>
<reference evidence="2 3" key="1">
    <citation type="submission" date="2019-11" db="EMBL/GenBank/DDBJ databases">
        <title>Venturia inaequalis Genome Resource.</title>
        <authorList>
            <person name="Lichtner F.J."/>
        </authorList>
    </citation>
    <scope>NUCLEOTIDE SEQUENCE [LARGE SCALE GENOMIC DNA]</scope>
    <source>
        <strain evidence="2">Bline_iso_100314</strain>
    </source>
</reference>
<dbReference type="Gene3D" id="3.30.9.10">
    <property type="entry name" value="D-Amino Acid Oxidase, subunit A, domain 2"/>
    <property type="match status" value="1"/>
</dbReference>
<dbReference type="InterPro" id="IPR006076">
    <property type="entry name" value="FAD-dep_OxRdtase"/>
</dbReference>
<feature type="domain" description="FAD dependent oxidoreductase" evidence="1">
    <location>
        <begin position="48"/>
        <end position="448"/>
    </location>
</feature>
<dbReference type="AlphaFoldDB" id="A0A8H3UFQ6"/>
<sequence length="502" mass="54095">MDARAAIPVSLPHPNPVPSYWHSDTPLDPVANPISSLRSTEELPKYADYVVVGSGISGSMIAWGILDRLEKDGSLDKKKVAVLEARGAVGGATGRNGGHTKAPAYRTYPSHAGSHSSKEASKIAHMEQANVNATHEFAATHNISCESRPCATFDIIYDKSTFDAGVNALDLMKKELGEGDSVYADYSIFTAEEAKTKIFVDGDVQGAFSYSAGSVNAYKFAIGVLNLCLDKGMNLQTHTPVQGISSTATSSDQNTSTWTATTERGEIKTPNLILATNAYTAHLLPRMQTKIVPLRGQITAHKQSEAYSKLHPKGLPGTYSMMYPTGYEYMIPRPSHPDVPSELVGDIVIGGGLGALENEGLSEFGTTDDSVLNGENSTYLHECVGRYFGPDWGKGDGVRMEWTGIMGITGDGLPFVGPVPDERGLWMSAGFNGHGMVMCLKSAEALTHMLFGDAPDEFDWFPESLRITEKRLDEVCFQGRAGMKAPEIDTKQNGHVGSTYNI</sequence>
<proteinExistence type="predicted"/>
<dbReference type="InterPro" id="IPR036188">
    <property type="entry name" value="FAD/NAD-bd_sf"/>
</dbReference>
<evidence type="ECO:0000313" key="2">
    <source>
        <dbReference type="EMBL" id="KAE9969155.1"/>
    </source>
</evidence>